<proteinExistence type="predicted"/>
<dbReference type="Proteomes" id="UP000184287">
    <property type="component" value="Unassembled WGS sequence"/>
</dbReference>
<keyword evidence="1" id="KW-1133">Transmembrane helix</keyword>
<dbReference type="RefSeq" id="WP_073232578.1">
    <property type="nucleotide sequence ID" value="NZ_FQUQ01000003.1"/>
</dbReference>
<evidence type="ECO:0000256" key="1">
    <source>
        <dbReference type="SAM" id="Phobius"/>
    </source>
</evidence>
<evidence type="ECO:0000313" key="3">
    <source>
        <dbReference type="Proteomes" id="UP000184287"/>
    </source>
</evidence>
<gene>
    <name evidence="2" type="ORF">SAMN04488522_103864</name>
</gene>
<name>A0A1M5EYW3_9SPHI</name>
<feature type="transmembrane region" description="Helical" evidence="1">
    <location>
        <begin position="110"/>
        <end position="131"/>
    </location>
</feature>
<evidence type="ECO:0000313" key="2">
    <source>
        <dbReference type="EMBL" id="SHF84434.1"/>
    </source>
</evidence>
<feature type="transmembrane region" description="Helical" evidence="1">
    <location>
        <begin position="143"/>
        <end position="160"/>
    </location>
</feature>
<keyword evidence="1" id="KW-0812">Transmembrane</keyword>
<keyword evidence="3" id="KW-1185">Reference proteome</keyword>
<dbReference type="OrthoDB" id="757857at2"/>
<dbReference type="AlphaFoldDB" id="A0A1M5EYW3"/>
<feature type="transmembrane region" description="Helical" evidence="1">
    <location>
        <begin position="49"/>
        <end position="71"/>
    </location>
</feature>
<accession>A0A1M5EYW3</accession>
<feature type="transmembrane region" description="Helical" evidence="1">
    <location>
        <begin position="83"/>
        <end position="104"/>
    </location>
</feature>
<organism evidence="2 3">
    <name type="scientific">Pedobacter caeni</name>
    <dbReference type="NCBI Taxonomy" id="288992"/>
    <lineage>
        <taxon>Bacteria</taxon>
        <taxon>Pseudomonadati</taxon>
        <taxon>Bacteroidota</taxon>
        <taxon>Sphingobacteriia</taxon>
        <taxon>Sphingobacteriales</taxon>
        <taxon>Sphingobacteriaceae</taxon>
        <taxon>Pedobacter</taxon>
    </lineage>
</organism>
<keyword evidence="1" id="KW-0472">Membrane</keyword>
<reference evidence="3" key="1">
    <citation type="submission" date="2016-11" db="EMBL/GenBank/DDBJ databases">
        <authorList>
            <person name="Varghese N."/>
            <person name="Submissions S."/>
        </authorList>
    </citation>
    <scope>NUCLEOTIDE SEQUENCE [LARGE SCALE GENOMIC DNA]</scope>
    <source>
        <strain evidence="3">DSM 16990</strain>
    </source>
</reference>
<sequence>MGSRKEKMPVFIQAMYGTVIGLSFFQLVIKTPAHPDLINSGNTLTGFLTGASFFRLLFLILTLLMIAQEWVSQEQTKKLKRPIYWHYLPQFLALFCLTQMFASLETLDLKYWYANALGYTLCNVFGFFLSNKEPHKTTNLLQYLRYLIQVFLLEIFFFIIPTSFIWPFYLIALLLTGYVLIFIWWLCKILTLHFRLKDSPYQSNPS</sequence>
<feature type="transmembrane region" description="Helical" evidence="1">
    <location>
        <begin position="166"/>
        <end position="187"/>
    </location>
</feature>
<protein>
    <submittedName>
        <fullName evidence="2">Uncharacterized protein</fullName>
    </submittedName>
</protein>
<dbReference type="EMBL" id="FQUQ01000003">
    <property type="protein sequence ID" value="SHF84434.1"/>
    <property type="molecule type" value="Genomic_DNA"/>
</dbReference>
<feature type="transmembrane region" description="Helical" evidence="1">
    <location>
        <begin position="12"/>
        <end position="29"/>
    </location>
</feature>